<keyword evidence="1" id="KW-0175">Coiled coil</keyword>
<evidence type="ECO:0000259" key="3">
    <source>
        <dbReference type="Pfam" id="PF07790"/>
    </source>
</evidence>
<organism evidence="4 5">
    <name type="scientific">Natronomonas pharaonis (strain ATCC 35678 / DSM 2160 / CIP 103997 / JCM 8858 / NBRC 14720 / NCIMB 2260 / Gabara)</name>
    <name type="common">Halobacterium pharaonis</name>
    <dbReference type="NCBI Taxonomy" id="348780"/>
    <lineage>
        <taxon>Archaea</taxon>
        <taxon>Methanobacteriati</taxon>
        <taxon>Methanobacteriota</taxon>
        <taxon>Stenosarchaea group</taxon>
        <taxon>Halobacteria</taxon>
        <taxon>Halobacteriales</taxon>
        <taxon>Natronomonadaceae</taxon>
        <taxon>Natronomonas</taxon>
    </lineage>
</organism>
<keyword evidence="2" id="KW-0812">Transmembrane</keyword>
<protein>
    <recommendedName>
        <fullName evidence="3">Archaeal Type IV pilin N-terminal domain-containing protein</fullName>
    </recommendedName>
</protein>
<dbReference type="InterPro" id="IPR012859">
    <property type="entry name" value="Pilin_N_archaeal"/>
</dbReference>
<evidence type="ECO:0000256" key="2">
    <source>
        <dbReference type="SAM" id="Phobius"/>
    </source>
</evidence>
<dbReference type="AlphaFoldDB" id="A0A1U7EVS3"/>
<dbReference type="KEGG" id="nph:NP_2110A"/>
<name>A0A1U7EVS3_NATPD</name>
<accession>A0A1U7EVS3</accession>
<dbReference type="EnsemblBacteria" id="CAI49146">
    <property type="protein sequence ID" value="CAI49146"/>
    <property type="gene ID" value="NP_2110A"/>
</dbReference>
<keyword evidence="2" id="KW-1133">Transmembrane helix</keyword>
<gene>
    <name evidence="4" type="ordered locus">NP_2110A</name>
</gene>
<keyword evidence="2" id="KW-0472">Membrane</keyword>
<evidence type="ECO:0000313" key="4">
    <source>
        <dbReference type="EMBL" id="CAI49146.1"/>
    </source>
</evidence>
<dbReference type="Gene3D" id="2.60.40.10">
    <property type="entry name" value="Immunoglobulins"/>
    <property type="match status" value="1"/>
</dbReference>
<dbReference type="Pfam" id="PF07790">
    <property type="entry name" value="Pilin_N"/>
    <property type="match status" value="1"/>
</dbReference>
<feature type="transmembrane region" description="Helical" evidence="2">
    <location>
        <begin position="21"/>
        <end position="40"/>
    </location>
</feature>
<dbReference type="EMBL" id="CR936257">
    <property type="protein sequence ID" value="CAI49146.1"/>
    <property type="molecule type" value="Genomic_DNA"/>
</dbReference>
<feature type="coiled-coil region" evidence="1">
    <location>
        <begin position="767"/>
        <end position="794"/>
    </location>
</feature>
<reference evidence="4 5" key="1">
    <citation type="journal article" date="2005" name="Genome Res.">
        <title>Living with two extremes: conclusions from the genome sequence of Natronomonas pharaonis.</title>
        <authorList>
            <person name="Falb M."/>
            <person name="Pfeiffer F."/>
            <person name="Palm P."/>
            <person name="Rodewald K."/>
            <person name="Hickmann V."/>
            <person name="Tittor J."/>
            <person name="Oesterhelt D."/>
        </authorList>
    </citation>
    <scope>NUCLEOTIDE SEQUENCE [LARGE SCALE GENOMIC DNA]</scope>
    <source>
        <strain evidence="5">ATCC 35678 / DSM 2160 / CIP 103997 / JCM 8858 / NBRC 14720 / NCIMB 2260 / Gabara</strain>
    </source>
</reference>
<evidence type="ECO:0000256" key="1">
    <source>
        <dbReference type="SAM" id="Coils"/>
    </source>
</evidence>
<dbReference type="InterPro" id="IPR013783">
    <property type="entry name" value="Ig-like_fold"/>
</dbReference>
<dbReference type="eggNOG" id="arCOG07560">
    <property type="taxonomic scope" value="Archaea"/>
</dbReference>
<feature type="domain" description="Archaeal Type IV pilin N-terminal" evidence="3">
    <location>
        <begin position="16"/>
        <end position="85"/>
    </location>
</feature>
<proteinExistence type="predicted"/>
<dbReference type="HOGENOM" id="CLU_333073_0_0_2"/>
<dbReference type="Proteomes" id="UP000002698">
    <property type="component" value="Chromosome"/>
</dbReference>
<sequence>MVGAIRKALADIRGQSNVVGSILLVAIVLVVVVGFGAATFPNYATDNSDPNVDIEVADVTANEVEIAHTQGDSLNADEVEVRVDSGSSYVSDSERYDDTDSFDQGDSVFRTHFVDEGDTVEVMVIDEVTNTVLLDTEELVPEAEPSALSVSIDSVSEEVYIDEDAVEDDNELVGIDHIGDEAELEYTVKNEGGQPVTIESEDLRLEVGTGGYEAYTNINDPTTLEGYTESGDAHVESDIIDDWDLTGAQQQGVANTDETNVALFANGVSDDAEITVYGGPHFDPEIQNTTETINATETFEFEANVTNDGDLPDTQTINATLYDLDNQTVVDSVLNEKTLSLDPEEHDTADFENDDGLEIPEYGHDTRLQVNVTTHNAEVEDGYETETIDVNAPPSFTVDLNDAPEAIEVDEVATMNATIENIGDNPGEQTVSLDVPDADPETAEEETIELAAGEETDVSLDVVFTSEDVGTVDIAVQSEDSSEQARSVTVYEPMEVELEEPAPVFAEEEATITATVTNPNEHAAQSEELTLWLGDDDEENDPAEVWSGTVEVDAGGETTVSEEHIPGKEEVRDVPVDAELERGGEDSTEIHVENLYVGFDGISDTETSGLLSGDGARVEAPVVYDSTISVTVEEVRIDNVEHADPLRVSQHSFDGGATLKFGDQEVMERDWFDEGIYVGETVEITNFDLPAVENELADSIVFNRFADEPGGITGIVDVWVAHDMRGANYDFTLIGESEDLTDVDGDPRDIERSITVNVPAGDEVPTEDELEEHAEDLEAAYETVSEDADELDDDQQEAVDEVGDYVEGVDSDIDATENENDRIGVQNDINANYAVLEEAYDDIDCDWHQVLGWTCGDL</sequence>
<keyword evidence="5" id="KW-1185">Reference proteome</keyword>
<evidence type="ECO:0000313" key="5">
    <source>
        <dbReference type="Proteomes" id="UP000002698"/>
    </source>
</evidence>
<dbReference type="STRING" id="348780.NP_2110A"/>